<proteinExistence type="predicted"/>
<dbReference type="PROSITE" id="PS51257">
    <property type="entry name" value="PROKAR_LIPOPROTEIN"/>
    <property type="match status" value="1"/>
</dbReference>
<gene>
    <name evidence="2" type="ORF">SORBI_3005G173900</name>
</gene>
<dbReference type="Gramene" id="KXG28840">
    <property type="protein sequence ID" value="KXG28840"/>
    <property type="gene ID" value="SORBI_3005G173900"/>
</dbReference>
<dbReference type="AlphaFoldDB" id="A0A1B6PT45"/>
<evidence type="ECO:0008006" key="4">
    <source>
        <dbReference type="Google" id="ProtNLM"/>
    </source>
</evidence>
<evidence type="ECO:0000256" key="1">
    <source>
        <dbReference type="SAM" id="SignalP"/>
    </source>
</evidence>
<keyword evidence="3" id="KW-1185">Reference proteome</keyword>
<keyword evidence="1" id="KW-0732">Signal</keyword>
<reference evidence="2 3" key="1">
    <citation type="journal article" date="2009" name="Nature">
        <title>The Sorghum bicolor genome and the diversification of grasses.</title>
        <authorList>
            <person name="Paterson A.H."/>
            <person name="Bowers J.E."/>
            <person name="Bruggmann R."/>
            <person name="Dubchak I."/>
            <person name="Grimwood J."/>
            <person name="Gundlach H."/>
            <person name="Haberer G."/>
            <person name="Hellsten U."/>
            <person name="Mitros T."/>
            <person name="Poliakov A."/>
            <person name="Schmutz J."/>
            <person name="Spannagl M."/>
            <person name="Tang H."/>
            <person name="Wang X."/>
            <person name="Wicker T."/>
            <person name="Bharti A.K."/>
            <person name="Chapman J."/>
            <person name="Feltus F.A."/>
            <person name="Gowik U."/>
            <person name="Grigoriev I.V."/>
            <person name="Lyons E."/>
            <person name="Maher C.A."/>
            <person name="Martis M."/>
            <person name="Narechania A."/>
            <person name="Otillar R.P."/>
            <person name="Penning B.W."/>
            <person name="Salamov A.A."/>
            <person name="Wang Y."/>
            <person name="Zhang L."/>
            <person name="Carpita N.C."/>
            <person name="Freeling M."/>
            <person name="Gingle A.R."/>
            <person name="Hash C.T."/>
            <person name="Keller B."/>
            <person name="Klein P."/>
            <person name="Kresovich S."/>
            <person name="McCann M.C."/>
            <person name="Ming R."/>
            <person name="Peterson D.G."/>
            <person name="Mehboob-ur-Rahman"/>
            <person name="Ware D."/>
            <person name="Westhoff P."/>
            <person name="Mayer K.F."/>
            <person name="Messing J."/>
            <person name="Rokhsar D.S."/>
        </authorList>
    </citation>
    <scope>NUCLEOTIDE SEQUENCE [LARGE SCALE GENOMIC DNA]</scope>
    <source>
        <strain evidence="3">cv. BTx623</strain>
    </source>
</reference>
<evidence type="ECO:0000313" key="2">
    <source>
        <dbReference type="EMBL" id="KXG28840.1"/>
    </source>
</evidence>
<feature type="chain" id="PRO_5008589147" description="Bifunctional inhibitor/plant lipid transfer protein/seed storage helical domain-containing protein" evidence="1">
    <location>
        <begin position="26"/>
        <end position="98"/>
    </location>
</feature>
<evidence type="ECO:0000313" key="3">
    <source>
        <dbReference type="Proteomes" id="UP000000768"/>
    </source>
</evidence>
<dbReference type="OMA" id="FYCAKED"/>
<protein>
    <recommendedName>
        <fullName evidence="4">Bifunctional inhibitor/plant lipid transfer protein/seed storage helical domain-containing protein</fullName>
    </recommendedName>
</protein>
<dbReference type="InParanoid" id="A0A1B6PT45"/>
<sequence length="98" mass="10753">MRTVCAALCIVLVIMSPALLSCACGWIIEPIRLPGCTPAVCQTKCLDYAKKNDLVLELFYCAKEDVCMCSLVHKKRLHLTTEVMGLADDAKDDNGTFV</sequence>
<dbReference type="Proteomes" id="UP000000768">
    <property type="component" value="Chromosome 5"/>
</dbReference>
<accession>A0A1B6PT45</accession>
<name>A0A1B6PT45_SORBI</name>
<reference evidence="3" key="2">
    <citation type="journal article" date="2018" name="Plant J.">
        <title>The Sorghum bicolor reference genome: improved assembly, gene annotations, a transcriptome atlas, and signatures of genome organization.</title>
        <authorList>
            <person name="McCormick R.F."/>
            <person name="Truong S.K."/>
            <person name="Sreedasyam A."/>
            <person name="Jenkins J."/>
            <person name="Shu S."/>
            <person name="Sims D."/>
            <person name="Kennedy M."/>
            <person name="Amirebrahimi M."/>
            <person name="Weers B.D."/>
            <person name="McKinley B."/>
            <person name="Mattison A."/>
            <person name="Morishige D.T."/>
            <person name="Grimwood J."/>
            <person name="Schmutz J."/>
            <person name="Mullet J.E."/>
        </authorList>
    </citation>
    <scope>NUCLEOTIDE SEQUENCE [LARGE SCALE GENOMIC DNA]</scope>
    <source>
        <strain evidence="3">cv. BTx623</strain>
    </source>
</reference>
<feature type="signal peptide" evidence="1">
    <location>
        <begin position="1"/>
        <end position="25"/>
    </location>
</feature>
<dbReference type="EMBL" id="CM000764">
    <property type="protein sequence ID" value="KXG28840.1"/>
    <property type="molecule type" value="Genomic_DNA"/>
</dbReference>
<organism evidence="2 3">
    <name type="scientific">Sorghum bicolor</name>
    <name type="common">Sorghum</name>
    <name type="synonym">Sorghum vulgare</name>
    <dbReference type="NCBI Taxonomy" id="4558"/>
    <lineage>
        <taxon>Eukaryota</taxon>
        <taxon>Viridiplantae</taxon>
        <taxon>Streptophyta</taxon>
        <taxon>Embryophyta</taxon>
        <taxon>Tracheophyta</taxon>
        <taxon>Spermatophyta</taxon>
        <taxon>Magnoliopsida</taxon>
        <taxon>Liliopsida</taxon>
        <taxon>Poales</taxon>
        <taxon>Poaceae</taxon>
        <taxon>PACMAD clade</taxon>
        <taxon>Panicoideae</taxon>
        <taxon>Andropogonodae</taxon>
        <taxon>Andropogoneae</taxon>
        <taxon>Sorghinae</taxon>
        <taxon>Sorghum</taxon>
    </lineage>
</organism>